<evidence type="ECO:0000313" key="4">
    <source>
        <dbReference type="Proteomes" id="UP000738517"/>
    </source>
</evidence>
<dbReference type="Gene3D" id="3.40.50.300">
    <property type="entry name" value="P-loop containing nucleotide triphosphate hydrolases"/>
    <property type="match status" value="2"/>
</dbReference>
<keyword evidence="4" id="KW-1185">Reference proteome</keyword>
<dbReference type="EMBL" id="RSEJ01000021">
    <property type="protein sequence ID" value="NBI54568.1"/>
    <property type="molecule type" value="Genomic_DNA"/>
</dbReference>
<evidence type="ECO:0000259" key="2">
    <source>
        <dbReference type="Pfam" id="PF13476"/>
    </source>
</evidence>
<organism evidence="3 4">
    <name type="scientific">Photobacterium alginatilyticum</name>
    <dbReference type="NCBI Taxonomy" id="1775171"/>
    <lineage>
        <taxon>Bacteria</taxon>
        <taxon>Pseudomonadati</taxon>
        <taxon>Pseudomonadota</taxon>
        <taxon>Gammaproteobacteria</taxon>
        <taxon>Vibrionales</taxon>
        <taxon>Vibrionaceae</taxon>
        <taxon>Photobacterium</taxon>
    </lineage>
</organism>
<evidence type="ECO:0000256" key="1">
    <source>
        <dbReference type="SAM" id="Coils"/>
    </source>
</evidence>
<feature type="coiled-coil region" evidence="1">
    <location>
        <begin position="656"/>
        <end position="683"/>
    </location>
</feature>
<feature type="domain" description="Rad50/SbcC-type AAA" evidence="2">
    <location>
        <begin position="5"/>
        <end position="234"/>
    </location>
</feature>
<dbReference type="PANTHER" id="PTHR32114:SF2">
    <property type="entry name" value="ABC TRANSPORTER ABCH.3"/>
    <property type="match status" value="1"/>
</dbReference>
<accession>A0ABW9YL96</accession>
<dbReference type="Proteomes" id="UP000738517">
    <property type="component" value="Unassembled WGS sequence"/>
</dbReference>
<dbReference type="SUPFAM" id="SSF52540">
    <property type="entry name" value="P-loop containing nucleoside triphosphate hydrolases"/>
    <property type="match status" value="1"/>
</dbReference>
<dbReference type="PANTHER" id="PTHR32114">
    <property type="entry name" value="ABC TRANSPORTER ABCH.3"/>
    <property type="match status" value="1"/>
</dbReference>
<evidence type="ECO:0000313" key="3">
    <source>
        <dbReference type="EMBL" id="NBI54568.1"/>
    </source>
</evidence>
<name>A0ABW9YL96_9GAMM</name>
<feature type="coiled-coil region" evidence="1">
    <location>
        <begin position="569"/>
        <end position="632"/>
    </location>
</feature>
<keyword evidence="1" id="KW-0175">Coiled coil</keyword>
<dbReference type="InterPro" id="IPR038729">
    <property type="entry name" value="Rad50/SbcC_AAA"/>
</dbReference>
<comment type="caution">
    <text evidence="3">The sequence shown here is derived from an EMBL/GenBank/DDBJ whole genome shotgun (WGS) entry which is preliminary data.</text>
</comment>
<gene>
    <name evidence="3" type="ORF">EIZ48_18780</name>
</gene>
<protein>
    <recommendedName>
        <fullName evidence="2">Rad50/SbcC-type AAA domain-containing protein</fullName>
    </recommendedName>
</protein>
<reference evidence="3 4" key="1">
    <citation type="journal article" date="2017" name="Int. J. Syst. Evol. Microbiol.">
        <title>Photobacterium alginatilyticum sp. nov., a marine bacterium isolated from bottom seawater.</title>
        <authorList>
            <person name="Wang X."/>
            <person name="Wang Y."/>
            <person name="Yang X."/>
            <person name="Sun H."/>
            <person name="Li B."/>
            <person name="Zhang X.H."/>
        </authorList>
    </citation>
    <scope>NUCLEOTIDE SEQUENCE [LARGE SCALE GENOMIC DNA]</scope>
    <source>
        <strain evidence="3 4">P03D4</strain>
    </source>
</reference>
<sequence length="1060" mass="121446">MKLKKVEIQAFKSYLQKEDGTFDFTSSDSENPANFISLFAPNGFGKTSFFDAIDFAITKKITRYVRSDKLSKLNLEECRQHNAQGEKQLVIRNKNAPLNLKTLVSVSTDRSEKPFISSYKNSQKNSSDLRIQSKSNINNYFESSMLYQESIDAFLRETNSEDRFLKFSEIDDELVEINRVRTSILSVKSEISNEEEQLVAEKLKLEKEEKAQLEILNNVDEVNRIISELNKYNINISLPLISAPYNESSHLALSSRMKELHNSLEKKSNIDKEKVSNFESQLSKIELAVSMYQQYLSFKEERERIILLNGDISKLDGLIQTKIKLDNNIKDTESARSDLIQTCEDATKFAEEYLQKTNVERELKGHKKILSSRSERLDNNKKKLSKILSERVVLEKDLSEIKSKKSQVNDTYTKLNKLIKAERDSKLKSEVLNKECDTYIEKIKSTKEEVDEIKYFKINDVHKLVAKESISQEDKDSLRDISNRYQNLEGEISIIDRDINAKHQKLNEVRKQNSDILTLIEKASALISETQQSHCPLCDRPNDSYEELLARISNNSALSELEKSLVVDFNKLNDDKSKLEKNLNSSLESFKKFISSYIVSAKKEIDFLDVNKAKKEIEIINSREELSKSRQELDILNTSVMYMSKEEFNFHLDGRMSALIQRIDELSTSAELLKKEIEDENVSVDDINRLQDIENRLSESNAKLSSYVKLNEFITNSKLEQSSSIAEITELAISLITELDAKLAQYIAEKSKLLDAEKKIALHVEKSPYGKLERRARGDKIHVLQEEMDVIIKTIPWFFNILNGYDSASNEDLSSFVRLRIENMINDISLKDIKNQNMLALVSTVKDISKELIGYSDITEIQSKLRGIGCKLRKLYSISTELENDSISLGKEISSRVDAFFNTDLINKIYQSIDPHPEYKEIIFTCTAEDKPKLLVSARSTKSNQLMSPTLSFSSAQINVLALSIFLARAINAKDDEGNDVDCILIDDPVQSIDAINTLGLIDTLRMISVKFNKQIILTTHDENFHELLKKKIPQDSFSSKFLRLKSFGKVSQDSSIEEY</sequence>
<dbReference type="Pfam" id="PF13476">
    <property type="entry name" value="AAA_23"/>
    <property type="match status" value="1"/>
</dbReference>
<proteinExistence type="predicted"/>
<dbReference type="InterPro" id="IPR027417">
    <property type="entry name" value="P-loop_NTPase"/>
</dbReference>
<dbReference type="RefSeq" id="WP_160654657.1">
    <property type="nucleotide sequence ID" value="NZ_RSEJ01000021.1"/>
</dbReference>